<dbReference type="EMBL" id="JBGBPY010000002">
    <property type="protein sequence ID" value="MEY2184362.1"/>
    <property type="molecule type" value="Genomic_DNA"/>
</dbReference>
<gene>
    <name evidence="2" type="ORF">AB7878_18290</name>
</gene>
<accession>A0ABV4AVM8</accession>
<reference evidence="2 3" key="1">
    <citation type="submission" date="2024-07" db="EMBL/GenBank/DDBJ databases">
        <title>Molecular mechanisms and environmental adaptations of flagellar loss and biofilm growth of Rhodanobacter under environmental stress.</title>
        <authorList>
            <person name="Chen M."/>
        </authorList>
    </citation>
    <scope>NUCLEOTIDE SEQUENCE [LARGE SCALE GENOMIC DNA]</scope>
    <source>
        <strain evidence="2 3">RS22</strain>
    </source>
</reference>
<comment type="caution">
    <text evidence="2">The sequence shown here is derived from an EMBL/GenBank/DDBJ whole genome shotgun (WGS) entry which is preliminary data.</text>
</comment>
<name>A0ABV4AVM8_9GAMM</name>
<feature type="compositionally biased region" description="Basic residues" evidence="1">
    <location>
        <begin position="109"/>
        <end position="119"/>
    </location>
</feature>
<proteinExistence type="predicted"/>
<evidence type="ECO:0000313" key="2">
    <source>
        <dbReference type="EMBL" id="MEY2184362.1"/>
    </source>
</evidence>
<dbReference type="Proteomes" id="UP001562159">
    <property type="component" value="Unassembled WGS sequence"/>
</dbReference>
<sequence length="134" mass="15132">MKLWKEEDSIIETELQGESPIRKLDIWQTAAGFYITLKFSGDPDERFLAVRRKRNGPRIFKDVNRLVDFMGTAMPRVDDVGLHLLPIDERPKVVHLVKKAPKNSGKAAKVSRKPAKKAPAKTVTKAAKTKAVRK</sequence>
<evidence type="ECO:0000313" key="3">
    <source>
        <dbReference type="Proteomes" id="UP001562159"/>
    </source>
</evidence>
<protein>
    <submittedName>
        <fullName evidence="2">Uncharacterized protein</fullName>
    </submittedName>
</protein>
<organism evidence="2 3">
    <name type="scientific">Rhodanobacter humi</name>
    <dbReference type="NCBI Taxonomy" id="1888173"/>
    <lineage>
        <taxon>Bacteria</taxon>
        <taxon>Pseudomonadati</taxon>
        <taxon>Pseudomonadota</taxon>
        <taxon>Gammaproteobacteria</taxon>
        <taxon>Lysobacterales</taxon>
        <taxon>Rhodanobacteraceae</taxon>
        <taxon>Rhodanobacter</taxon>
    </lineage>
</organism>
<feature type="region of interest" description="Disordered" evidence="1">
    <location>
        <begin position="100"/>
        <end position="134"/>
    </location>
</feature>
<evidence type="ECO:0000256" key="1">
    <source>
        <dbReference type="SAM" id="MobiDB-lite"/>
    </source>
</evidence>
<keyword evidence="3" id="KW-1185">Reference proteome</keyword>